<comment type="caution">
    <text evidence="2">The sequence shown here is derived from an EMBL/GenBank/DDBJ whole genome shotgun (WGS) entry which is preliminary data.</text>
</comment>
<feature type="non-terminal residue" evidence="2">
    <location>
        <position position="1"/>
    </location>
</feature>
<evidence type="ECO:0000313" key="3">
    <source>
        <dbReference type="Proteomes" id="UP001219525"/>
    </source>
</evidence>
<organism evidence="2 3">
    <name type="scientific">Mycena pura</name>
    <dbReference type="NCBI Taxonomy" id="153505"/>
    <lineage>
        <taxon>Eukaryota</taxon>
        <taxon>Fungi</taxon>
        <taxon>Dikarya</taxon>
        <taxon>Basidiomycota</taxon>
        <taxon>Agaricomycotina</taxon>
        <taxon>Agaricomycetes</taxon>
        <taxon>Agaricomycetidae</taxon>
        <taxon>Agaricales</taxon>
        <taxon>Marasmiineae</taxon>
        <taxon>Mycenaceae</taxon>
        <taxon>Mycena</taxon>
    </lineage>
</organism>
<dbReference type="Pfam" id="PF17667">
    <property type="entry name" value="Pkinase_fungal"/>
    <property type="match status" value="1"/>
</dbReference>
<dbReference type="GO" id="GO:0005524">
    <property type="term" value="F:ATP binding"/>
    <property type="evidence" value="ECO:0007669"/>
    <property type="project" value="InterPro"/>
</dbReference>
<dbReference type="Gene3D" id="1.10.510.10">
    <property type="entry name" value="Transferase(Phosphotransferase) domain 1"/>
    <property type="match status" value="1"/>
</dbReference>
<accession>A0AAD6YBA1</accession>
<reference evidence="2" key="1">
    <citation type="submission" date="2023-03" db="EMBL/GenBank/DDBJ databases">
        <title>Massive genome expansion in bonnet fungi (Mycena s.s.) driven by repeated elements and novel gene families across ecological guilds.</title>
        <authorList>
            <consortium name="Lawrence Berkeley National Laboratory"/>
            <person name="Harder C.B."/>
            <person name="Miyauchi S."/>
            <person name="Viragh M."/>
            <person name="Kuo A."/>
            <person name="Thoen E."/>
            <person name="Andreopoulos B."/>
            <person name="Lu D."/>
            <person name="Skrede I."/>
            <person name="Drula E."/>
            <person name="Henrissat B."/>
            <person name="Morin E."/>
            <person name="Kohler A."/>
            <person name="Barry K."/>
            <person name="LaButti K."/>
            <person name="Morin E."/>
            <person name="Salamov A."/>
            <person name="Lipzen A."/>
            <person name="Mereny Z."/>
            <person name="Hegedus B."/>
            <person name="Baldrian P."/>
            <person name="Stursova M."/>
            <person name="Weitz H."/>
            <person name="Taylor A."/>
            <person name="Grigoriev I.V."/>
            <person name="Nagy L.G."/>
            <person name="Martin F."/>
            <person name="Kauserud H."/>
        </authorList>
    </citation>
    <scope>NUCLEOTIDE SEQUENCE</scope>
    <source>
        <strain evidence="2">9144</strain>
    </source>
</reference>
<dbReference type="AlphaFoldDB" id="A0AAD6YBA1"/>
<dbReference type="EMBL" id="JARJCW010000037">
    <property type="protein sequence ID" value="KAJ7207101.1"/>
    <property type="molecule type" value="Genomic_DNA"/>
</dbReference>
<keyword evidence="3" id="KW-1185">Reference proteome</keyword>
<proteinExistence type="predicted"/>
<dbReference type="PANTHER" id="PTHR38248:SF2">
    <property type="entry name" value="FUNK1 11"/>
    <property type="match status" value="1"/>
</dbReference>
<feature type="non-terminal residue" evidence="2">
    <location>
        <position position="410"/>
    </location>
</feature>
<dbReference type="InterPro" id="IPR040976">
    <property type="entry name" value="Pkinase_fungal"/>
</dbReference>
<dbReference type="InterPro" id="IPR011009">
    <property type="entry name" value="Kinase-like_dom_sf"/>
</dbReference>
<dbReference type="PROSITE" id="PS50011">
    <property type="entry name" value="PROTEIN_KINASE_DOM"/>
    <property type="match status" value="1"/>
</dbReference>
<dbReference type="PANTHER" id="PTHR38248">
    <property type="entry name" value="FUNK1 6"/>
    <property type="match status" value="1"/>
</dbReference>
<dbReference type="InterPro" id="IPR000719">
    <property type="entry name" value="Prot_kinase_dom"/>
</dbReference>
<protein>
    <recommendedName>
        <fullName evidence="1">Protein kinase domain-containing protein</fullName>
    </recommendedName>
</protein>
<dbReference type="Proteomes" id="UP001219525">
    <property type="component" value="Unassembled WGS sequence"/>
</dbReference>
<evidence type="ECO:0000259" key="1">
    <source>
        <dbReference type="PROSITE" id="PS50011"/>
    </source>
</evidence>
<evidence type="ECO:0000313" key="2">
    <source>
        <dbReference type="EMBL" id="KAJ7207101.1"/>
    </source>
</evidence>
<dbReference type="SUPFAM" id="SSF56112">
    <property type="entry name" value="Protein kinase-like (PK-like)"/>
    <property type="match status" value="1"/>
</dbReference>
<dbReference type="PROSITE" id="PS00109">
    <property type="entry name" value="PROTEIN_KINASE_TYR"/>
    <property type="match status" value="1"/>
</dbReference>
<name>A0AAD6YBA1_9AGAR</name>
<feature type="domain" description="Protein kinase" evidence="1">
    <location>
        <begin position="108"/>
        <end position="410"/>
    </location>
</feature>
<gene>
    <name evidence="2" type="ORF">GGX14DRAFT_324472</name>
</gene>
<dbReference type="GO" id="GO:0004672">
    <property type="term" value="F:protein kinase activity"/>
    <property type="evidence" value="ECO:0007669"/>
    <property type="project" value="InterPro"/>
</dbReference>
<dbReference type="InterPro" id="IPR008266">
    <property type="entry name" value="Tyr_kinase_AS"/>
</dbReference>
<sequence length="410" mass="46743">IQNRGQVVGGATHYIANDPRRTHMYSLTIEKDSCRLWYYCRSHCVKSEAFSLSTDIRSFIHFVISISFTTEEDLGFDPTIRRRRNEDNTIYYEYKLNHTVYKTLSLISEHPAAAITGRGTRVWRVQDDAGTVCVLKDYWVDDVSENGQCITERQILTKIYRRLNELQKLPASDLDIPEAEREVVLSALKNYRKYFVNISACKTLGVTKDICPKFSRCSVIEEELVSQAAPAQVSTNGDRCIARGSSMPISQGSQVSLGEVQHPRSFHQKRHCRLLYEEECTAFYAIDDLEEAIQVLHDCVLGLQLLYLAGFVHRDISPGNVLLHRRAGGRCIGKLSDFEYAKPFSRDDSVARDPKSGTPGFISVEVYLQDYQHLPFSAKRGINGPIPFSFNFLHDMDSVLWITLYLFATR</sequence>